<dbReference type="GO" id="GO:0005694">
    <property type="term" value="C:chromosome"/>
    <property type="evidence" value="ECO:0007669"/>
    <property type="project" value="TreeGrafter"/>
</dbReference>
<dbReference type="SUPFAM" id="SSF52540">
    <property type="entry name" value="P-loop containing nucleoside triphosphate hydrolases"/>
    <property type="match status" value="1"/>
</dbReference>
<dbReference type="EMBL" id="KV417670">
    <property type="protein sequence ID" value="KZP10977.1"/>
    <property type="molecule type" value="Genomic_DNA"/>
</dbReference>
<keyword evidence="3" id="KW-0413">Isomerase</keyword>
<proteinExistence type="inferred from homology"/>
<evidence type="ECO:0000256" key="3">
    <source>
        <dbReference type="ARBA" id="ARBA00023235"/>
    </source>
</evidence>
<dbReference type="STRING" id="436010.A0A165ZVR3"/>
<dbReference type="Proteomes" id="UP000076532">
    <property type="component" value="Unassembled WGS sequence"/>
</dbReference>
<dbReference type="PANTHER" id="PTHR13710">
    <property type="entry name" value="DNA HELICASE RECQ FAMILY MEMBER"/>
    <property type="match status" value="1"/>
</dbReference>
<evidence type="ECO:0000313" key="6">
    <source>
        <dbReference type="EMBL" id="KZP10977.1"/>
    </source>
</evidence>
<sequence length="102" mass="11910">MALSDSFTKLWKDSRFRGKLQAIFVDEAHCVDEWSGDEFRPLYRQLNTLRNYTGQEVPFVACTATCSSKTFDVIWETLGFGHRPFWGLDIGSRRHNLTYLTR</sequence>
<gene>
    <name evidence="6" type="ORF">FIBSPDRAFT_757353</name>
</gene>
<evidence type="ECO:0000256" key="4">
    <source>
        <dbReference type="ARBA" id="ARBA00034617"/>
    </source>
</evidence>
<dbReference type="EC" id="5.6.2.4" evidence="5"/>
<dbReference type="Gene3D" id="3.40.50.300">
    <property type="entry name" value="P-loop containing nucleotide triphosphate hydrolases"/>
    <property type="match status" value="1"/>
</dbReference>
<dbReference type="AlphaFoldDB" id="A0A165ZVR3"/>
<keyword evidence="7" id="KW-1185">Reference proteome</keyword>
<dbReference type="PANTHER" id="PTHR13710:SF105">
    <property type="entry name" value="ATP-DEPENDENT DNA HELICASE Q1"/>
    <property type="match status" value="1"/>
</dbReference>
<dbReference type="InterPro" id="IPR027417">
    <property type="entry name" value="P-loop_NTPase"/>
</dbReference>
<comment type="similarity">
    <text evidence="1">Belongs to the helicase family. RecQ subfamily.</text>
</comment>
<name>A0A165ZVR3_9AGAM</name>
<feature type="non-terminal residue" evidence="6">
    <location>
        <position position="102"/>
    </location>
</feature>
<protein>
    <recommendedName>
        <fullName evidence="5">DNA 3'-5' helicase</fullName>
        <ecNumber evidence="5">5.6.2.4</ecNumber>
    </recommendedName>
</protein>
<evidence type="ECO:0000313" key="7">
    <source>
        <dbReference type="Proteomes" id="UP000076532"/>
    </source>
</evidence>
<organism evidence="6 7">
    <name type="scientific">Athelia psychrophila</name>
    <dbReference type="NCBI Taxonomy" id="1759441"/>
    <lineage>
        <taxon>Eukaryota</taxon>
        <taxon>Fungi</taxon>
        <taxon>Dikarya</taxon>
        <taxon>Basidiomycota</taxon>
        <taxon>Agaricomycotina</taxon>
        <taxon>Agaricomycetes</taxon>
        <taxon>Agaricomycetidae</taxon>
        <taxon>Atheliales</taxon>
        <taxon>Atheliaceae</taxon>
        <taxon>Athelia</taxon>
    </lineage>
</organism>
<dbReference type="GO" id="GO:0000724">
    <property type="term" value="P:double-strand break repair via homologous recombination"/>
    <property type="evidence" value="ECO:0007669"/>
    <property type="project" value="TreeGrafter"/>
</dbReference>
<evidence type="ECO:0000256" key="1">
    <source>
        <dbReference type="ARBA" id="ARBA00005446"/>
    </source>
</evidence>
<dbReference type="GO" id="GO:0043138">
    <property type="term" value="F:3'-5' DNA helicase activity"/>
    <property type="evidence" value="ECO:0007669"/>
    <property type="project" value="UniProtKB-EC"/>
</dbReference>
<dbReference type="GO" id="GO:0003677">
    <property type="term" value="F:DNA binding"/>
    <property type="evidence" value="ECO:0007669"/>
    <property type="project" value="UniProtKB-KW"/>
</dbReference>
<dbReference type="GO" id="GO:0009378">
    <property type="term" value="F:four-way junction helicase activity"/>
    <property type="evidence" value="ECO:0007669"/>
    <property type="project" value="TreeGrafter"/>
</dbReference>
<keyword evidence="2" id="KW-0238">DNA-binding</keyword>
<reference evidence="6 7" key="1">
    <citation type="journal article" date="2016" name="Mol. Biol. Evol.">
        <title>Comparative Genomics of Early-Diverging Mushroom-Forming Fungi Provides Insights into the Origins of Lignocellulose Decay Capabilities.</title>
        <authorList>
            <person name="Nagy L.G."/>
            <person name="Riley R."/>
            <person name="Tritt A."/>
            <person name="Adam C."/>
            <person name="Daum C."/>
            <person name="Floudas D."/>
            <person name="Sun H."/>
            <person name="Yadav J.S."/>
            <person name="Pangilinan J."/>
            <person name="Larsson K.H."/>
            <person name="Matsuura K."/>
            <person name="Barry K."/>
            <person name="Labutti K."/>
            <person name="Kuo R."/>
            <person name="Ohm R.A."/>
            <person name="Bhattacharya S.S."/>
            <person name="Shirouzu T."/>
            <person name="Yoshinaga Y."/>
            <person name="Martin F.M."/>
            <person name="Grigoriev I.V."/>
            <person name="Hibbett D.S."/>
        </authorList>
    </citation>
    <scope>NUCLEOTIDE SEQUENCE [LARGE SCALE GENOMIC DNA]</scope>
    <source>
        <strain evidence="6 7">CBS 109695</strain>
    </source>
</reference>
<dbReference type="GO" id="GO:0005737">
    <property type="term" value="C:cytoplasm"/>
    <property type="evidence" value="ECO:0007669"/>
    <property type="project" value="TreeGrafter"/>
</dbReference>
<evidence type="ECO:0000256" key="2">
    <source>
        <dbReference type="ARBA" id="ARBA00023125"/>
    </source>
</evidence>
<evidence type="ECO:0000256" key="5">
    <source>
        <dbReference type="ARBA" id="ARBA00034808"/>
    </source>
</evidence>
<accession>A0A165ZVR3</accession>
<comment type="catalytic activity">
    <reaction evidence="4">
        <text>Couples ATP hydrolysis with the unwinding of duplex DNA by translocating in the 3'-5' direction.</text>
        <dbReference type="EC" id="5.6.2.4"/>
    </reaction>
</comment>
<dbReference type="OrthoDB" id="2499463at2759"/>